<feature type="region of interest" description="Disordered" evidence="1">
    <location>
        <begin position="1"/>
        <end position="45"/>
    </location>
</feature>
<evidence type="ECO:0000256" key="1">
    <source>
        <dbReference type="SAM" id="MobiDB-lite"/>
    </source>
</evidence>
<accession>A0A7J0G137</accession>
<comment type="caution">
    <text evidence="2">The sequence shown here is derived from an EMBL/GenBank/DDBJ whole genome shotgun (WGS) entry which is preliminary data.</text>
</comment>
<sequence>MRRKPTALREEEGGHGGGSVSRKPTALREKEGGHGGGSALTAEGIREGLINVGQFDVEDGWL</sequence>
<proteinExistence type="predicted"/>
<reference evidence="2 3" key="1">
    <citation type="submission" date="2019-07" db="EMBL/GenBank/DDBJ databases">
        <title>De Novo Assembly of kiwifruit Actinidia rufa.</title>
        <authorList>
            <person name="Sugita-Konishi S."/>
            <person name="Sato K."/>
            <person name="Mori E."/>
            <person name="Abe Y."/>
            <person name="Kisaki G."/>
            <person name="Hamano K."/>
            <person name="Suezawa K."/>
            <person name="Otani M."/>
            <person name="Fukuda T."/>
            <person name="Manabe T."/>
            <person name="Gomi K."/>
            <person name="Tabuchi M."/>
            <person name="Akimitsu K."/>
            <person name="Kataoka I."/>
        </authorList>
    </citation>
    <scope>NUCLEOTIDE SEQUENCE [LARGE SCALE GENOMIC DNA]</scope>
    <source>
        <strain evidence="3">cv. Fuchu</strain>
    </source>
</reference>
<name>A0A7J0G137_9ERIC</name>
<evidence type="ECO:0000313" key="2">
    <source>
        <dbReference type="EMBL" id="GFZ04510.1"/>
    </source>
</evidence>
<protein>
    <submittedName>
        <fullName evidence="2">Uncharacterized protein</fullName>
    </submittedName>
</protein>
<dbReference type="Proteomes" id="UP000585474">
    <property type="component" value="Unassembled WGS sequence"/>
</dbReference>
<dbReference type="EMBL" id="BJWL01000017">
    <property type="protein sequence ID" value="GFZ04510.1"/>
    <property type="molecule type" value="Genomic_DNA"/>
</dbReference>
<gene>
    <name evidence="2" type="ORF">Acr_17g0000820</name>
</gene>
<organism evidence="2 3">
    <name type="scientific">Actinidia rufa</name>
    <dbReference type="NCBI Taxonomy" id="165716"/>
    <lineage>
        <taxon>Eukaryota</taxon>
        <taxon>Viridiplantae</taxon>
        <taxon>Streptophyta</taxon>
        <taxon>Embryophyta</taxon>
        <taxon>Tracheophyta</taxon>
        <taxon>Spermatophyta</taxon>
        <taxon>Magnoliopsida</taxon>
        <taxon>eudicotyledons</taxon>
        <taxon>Gunneridae</taxon>
        <taxon>Pentapetalae</taxon>
        <taxon>asterids</taxon>
        <taxon>Ericales</taxon>
        <taxon>Actinidiaceae</taxon>
        <taxon>Actinidia</taxon>
    </lineage>
</organism>
<keyword evidence="3" id="KW-1185">Reference proteome</keyword>
<dbReference type="AlphaFoldDB" id="A0A7J0G137"/>
<evidence type="ECO:0000313" key="3">
    <source>
        <dbReference type="Proteomes" id="UP000585474"/>
    </source>
</evidence>